<dbReference type="InterPro" id="IPR036061">
    <property type="entry name" value="CheW-like_dom_sf"/>
</dbReference>
<dbReference type="RefSeq" id="WP_114830947.1">
    <property type="nucleotide sequence ID" value="NZ_QQTO01000042.1"/>
</dbReference>
<sequence length="474" mass="50437">MAKARKAHEATRQLVFAVSGQGYSLPAEHVLEVGRRPTITRVPNAPAALAGLMNFHGVATPVVRVSALVAGPESNDFASSSESKIIVYDEGGAVALLIDDVVQLSADSSAQSLNIGRLLADTFLTTARISRRNVVQSGYEAPREGAPINDRDRALLSFQVSGQYFALPLESVVEVLTLPVDVTGLPRSEVTSVGMISLREELVPLISLAALLGLPGDANGRRHVVIVRFEEARVGLVVDTMRGVVRIPESSVEPVPSILQRGDGDAEIDAIARGDDGRPLISILSPSGLFRNRAVSVELAGQAAENKTMTDVSTAEANQRFIVFQLGDDVFGLPIGSVDEIVQLPEAISRVPNAPEFVTGVINVRGKAVPVIDQRLRFDAAQSATAKRPRVIVVTIERLRAGFIVDSVSEILSVPDSAIGPAPQLPGNGGHVFDRVAARDGAMILLVDPRELLDKAERDLLERFKPAPGAARAL</sequence>
<evidence type="ECO:0000313" key="6">
    <source>
        <dbReference type="Proteomes" id="UP000255207"/>
    </source>
</evidence>
<reference evidence="6" key="1">
    <citation type="submission" date="2018-07" db="EMBL/GenBank/DDBJ databases">
        <authorList>
            <person name="Safronova V.I."/>
            <person name="Chirak E.R."/>
            <person name="Sazanova A.L."/>
        </authorList>
    </citation>
    <scope>NUCLEOTIDE SEQUENCE [LARGE SCALE GENOMIC DNA]</scope>
    <source>
        <strain evidence="6">RCAM04685</strain>
    </source>
</reference>
<name>A0A370L302_9HYPH</name>
<evidence type="ECO:0000256" key="2">
    <source>
        <dbReference type="ARBA" id="ARBA00021483"/>
    </source>
</evidence>
<dbReference type="AlphaFoldDB" id="A0A370L302"/>
<dbReference type="Pfam" id="PF01584">
    <property type="entry name" value="CheW"/>
    <property type="match status" value="3"/>
</dbReference>
<dbReference type="Gene3D" id="2.40.50.180">
    <property type="entry name" value="CheA-289, Domain 4"/>
    <property type="match status" value="3"/>
</dbReference>
<dbReference type="PROSITE" id="PS50851">
    <property type="entry name" value="CHEW"/>
    <property type="match status" value="3"/>
</dbReference>
<dbReference type="GO" id="GO:0007165">
    <property type="term" value="P:signal transduction"/>
    <property type="evidence" value="ECO:0007669"/>
    <property type="project" value="InterPro"/>
</dbReference>
<evidence type="ECO:0000313" key="5">
    <source>
        <dbReference type="EMBL" id="RDJ22617.1"/>
    </source>
</evidence>
<feature type="domain" description="CheW-like" evidence="4">
    <location>
        <begin position="152"/>
        <end position="295"/>
    </location>
</feature>
<feature type="domain" description="CheW-like" evidence="4">
    <location>
        <begin position="10"/>
        <end position="160"/>
    </location>
</feature>
<keyword evidence="3" id="KW-0963">Cytoplasm</keyword>
<evidence type="ECO:0000256" key="3">
    <source>
        <dbReference type="ARBA" id="ARBA00022490"/>
    </source>
</evidence>
<protein>
    <recommendedName>
        <fullName evidence="2">Chemotaxis protein CheW</fullName>
    </recommendedName>
</protein>
<dbReference type="InterPro" id="IPR039315">
    <property type="entry name" value="CheW"/>
</dbReference>
<evidence type="ECO:0000256" key="1">
    <source>
        <dbReference type="ARBA" id="ARBA00004496"/>
    </source>
</evidence>
<dbReference type="PANTHER" id="PTHR22617:SF45">
    <property type="entry name" value="CHEMOTAXIS PROTEIN CHEW"/>
    <property type="match status" value="1"/>
</dbReference>
<evidence type="ECO:0000259" key="4">
    <source>
        <dbReference type="PROSITE" id="PS50851"/>
    </source>
</evidence>
<proteinExistence type="predicted"/>
<dbReference type="GO" id="GO:0006935">
    <property type="term" value="P:chemotaxis"/>
    <property type="evidence" value="ECO:0007669"/>
    <property type="project" value="InterPro"/>
</dbReference>
<comment type="subcellular location">
    <subcellularLocation>
        <location evidence="1">Cytoplasm</location>
    </subcellularLocation>
</comment>
<organism evidence="5 6">
    <name type="scientific">Bosea caraganae</name>
    <dbReference type="NCBI Taxonomy" id="2763117"/>
    <lineage>
        <taxon>Bacteria</taxon>
        <taxon>Pseudomonadati</taxon>
        <taxon>Pseudomonadota</taxon>
        <taxon>Alphaproteobacteria</taxon>
        <taxon>Hyphomicrobiales</taxon>
        <taxon>Boseaceae</taxon>
        <taxon>Bosea</taxon>
    </lineage>
</organism>
<gene>
    <name evidence="5" type="ORF">DWE98_19510</name>
</gene>
<dbReference type="Proteomes" id="UP000255207">
    <property type="component" value="Unassembled WGS sequence"/>
</dbReference>
<dbReference type="OrthoDB" id="3291462at2"/>
<feature type="domain" description="CheW-like" evidence="4">
    <location>
        <begin position="318"/>
        <end position="458"/>
    </location>
</feature>
<accession>A0A370L302</accession>
<dbReference type="SMART" id="SM00260">
    <property type="entry name" value="CheW"/>
    <property type="match status" value="2"/>
</dbReference>
<dbReference type="EMBL" id="QQTP01000010">
    <property type="protein sequence ID" value="RDJ22617.1"/>
    <property type="molecule type" value="Genomic_DNA"/>
</dbReference>
<dbReference type="GO" id="GO:0005829">
    <property type="term" value="C:cytosol"/>
    <property type="evidence" value="ECO:0007669"/>
    <property type="project" value="TreeGrafter"/>
</dbReference>
<dbReference type="SUPFAM" id="SSF50341">
    <property type="entry name" value="CheW-like"/>
    <property type="match status" value="3"/>
</dbReference>
<keyword evidence="6" id="KW-1185">Reference proteome</keyword>
<comment type="caution">
    <text evidence="5">The sequence shown here is derived from an EMBL/GenBank/DDBJ whole genome shotgun (WGS) entry which is preliminary data.</text>
</comment>
<dbReference type="InterPro" id="IPR002545">
    <property type="entry name" value="CheW-lke_dom"/>
</dbReference>
<dbReference type="PANTHER" id="PTHR22617">
    <property type="entry name" value="CHEMOTAXIS SENSOR HISTIDINE KINASE-RELATED"/>
    <property type="match status" value="1"/>
</dbReference>
<dbReference type="Gene3D" id="2.30.30.40">
    <property type="entry name" value="SH3 Domains"/>
    <property type="match status" value="2"/>
</dbReference>